<name>A0A2J7PD94_9NEOP</name>
<dbReference type="EMBL" id="NEVH01026392">
    <property type="protein sequence ID" value="PNF14305.1"/>
    <property type="molecule type" value="Genomic_DNA"/>
</dbReference>
<comment type="caution">
    <text evidence="5">The sequence shown here is derived from an EMBL/GenBank/DDBJ whole genome shotgun (WGS) entry which is preliminary data.</text>
</comment>
<sequence>MHRDISSITVISHHRSGPPAMKKYYQLALVIISLVSVVTLLFYRHEYNRLRYVLEVLNFFGKPGGQQSSLTSDDCITRNSSHGKEFLNFAEPEPAWQRLSDTHFLYSSYWELSEKERRVRALSVEFGDSIPDFACSFWFENTDAAVLGTFSFSKIEMKEVVKVALKDKNRPKVTGYYLFCKAKDISNVPYGVSFYSTEDIVPSRVFIPVYYTNEKLASSNSTAICIVSSPMPGLRKSAVAEFLSYHQFVGVTNYIIYNGGFPNKVLSVLRGTAVREGLGLGISVLPWNFPVRSRQAEGVARMVMEKDCLFRTRGKIHNVAALTWEEYIVPRYHHLLPSMLDDFDSRRTTTARFEIPTITFCTEFPDDEQAEPGSPLMFRKTRYREIDNSERPFYVYRPHLISASSRELAATTQNVPQRIVALHRYAPCFQSGKQLAEQAYINEPAMLRFSGDLKRSHLLTVWSSNRLFI</sequence>
<accession>A0A2J7PD94</accession>
<dbReference type="PANTHER" id="PTHR21461">
    <property type="entry name" value="GLYCOSYLTRANSFERASE FAMILY 92 PROTEIN"/>
    <property type="match status" value="1"/>
</dbReference>
<dbReference type="OrthoDB" id="6433308at2759"/>
<keyword evidence="6" id="KW-1185">Reference proteome</keyword>
<keyword evidence="4" id="KW-0472">Membrane</keyword>
<evidence type="ECO:0000256" key="2">
    <source>
        <dbReference type="ARBA" id="ARBA00022692"/>
    </source>
</evidence>
<protein>
    <submittedName>
        <fullName evidence="5">Uncharacterized protein</fullName>
    </submittedName>
</protein>
<dbReference type="GO" id="GO:0005737">
    <property type="term" value="C:cytoplasm"/>
    <property type="evidence" value="ECO:0007669"/>
    <property type="project" value="TreeGrafter"/>
</dbReference>
<keyword evidence="2 4" id="KW-0812">Transmembrane</keyword>
<dbReference type="AlphaFoldDB" id="A0A2J7PD94"/>
<evidence type="ECO:0000313" key="5">
    <source>
        <dbReference type="EMBL" id="PNF14305.1"/>
    </source>
</evidence>
<feature type="transmembrane region" description="Helical" evidence="4">
    <location>
        <begin position="24"/>
        <end position="43"/>
    </location>
</feature>
<dbReference type="GO" id="GO:0016757">
    <property type="term" value="F:glycosyltransferase activity"/>
    <property type="evidence" value="ECO:0007669"/>
    <property type="project" value="TreeGrafter"/>
</dbReference>
<evidence type="ECO:0000256" key="1">
    <source>
        <dbReference type="ARBA" id="ARBA00004167"/>
    </source>
</evidence>
<dbReference type="InParanoid" id="A0A2J7PD94"/>
<comment type="subcellular location">
    <subcellularLocation>
        <location evidence="1">Membrane</location>
        <topology evidence="1">Single-pass membrane protein</topology>
    </subcellularLocation>
</comment>
<keyword evidence="3 4" id="KW-1133">Transmembrane helix</keyword>
<reference evidence="5 6" key="1">
    <citation type="submission" date="2017-12" db="EMBL/GenBank/DDBJ databases">
        <title>Hemimetabolous genomes reveal molecular basis of termite eusociality.</title>
        <authorList>
            <person name="Harrison M.C."/>
            <person name="Jongepier E."/>
            <person name="Robertson H.M."/>
            <person name="Arning N."/>
            <person name="Bitard-Feildel T."/>
            <person name="Chao H."/>
            <person name="Childers C.P."/>
            <person name="Dinh H."/>
            <person name="Doddapaneni H."/>
            <person name="Dugan S."/>
            <person name="Gowin J."/>
            <person name="Greiner C."/>
            <person name="Han Y."/>
            <person name="Hu H."/>
            <person name="Hughes D.S.T."/>
            <person name="Huylmans A.-K."/>
            <person name="Kemena C."/>
            <person name="Kremer L.P.M."/>
            <person name="Lee S.L."/>
            <person name="Lopez-Ezquerra A."/>
            <person name="Mallet L."/>
            <person name="Monroy-Kuhn J.M."/>
            <person name="Moser A."/>
            <person name="Murali S.C."/>
            <person name="Muzny D.M."/>
            <person name="Otani S."/>
            <person name="Piulachs M.-D."/>
            <person name="Poelchau M."/>
            <person name="Qu J."/>
            <person name="Schaub F."/>
            <person name="Wada-Katsumata A."/>
            <person name="Worley K.C."/>
            <person name="Xie Q."/>
            <person name="Ylla G."/>
            <person name="Poulsen M."/>
            <person name="Gibbs R.A."/>
            <person name="Schal C."/>
            <person name="Richards S."/>
            <person name="Belles X."/>
            <person name="Korb J."/>
            <person name="Bornberg-Bauer E."/>
        </authorList>
    </citation>
    <scope>NUCLEOTIDE SEQUENCE [LARGE SCALE GENOMIC DNA]</scope>
    <source>
        <tissue evidence="5">Whole body</tissue>
    </source>
</reference>
<proteinExistence type="predicted"/>
<dbReference type="STRING" id="105785.A0A2J7PD94"/>
<gene>
    <name evidence="5" type="ORF">B7P43_G06791</name>
</gene>
<dbReference type="GO" id="GO:0016020">
    <property type="term" value="C:membrane"/>
    <property type="evidence" value="ECO:0007669"/>
    <property type="project" value="UniProtKB-SubCell"/>
</dbReference>
<organism evidence="5 6">
    <name type="scientific">Cryptotermes secundus</name>
    <dbReference type="NCBI Taxonomy" id="105785"/>
    <lineage>
        <taxon>Eukaryota</taxon>
        <taxon>Metazoa</taxon>
        <taxon>Ecdysozoa</taxon>
        <taxon>Arthropoda</taxon>
        <taxon>Hexapoda</taxon>
        <taxon>Insecta</taxon>
        <taxon>Pterygota</taxon>
        <taxon>Neoptera</taxon>
        <taxon>Polyneoptera</taxon>
        <taxon>Dictyoptera</taxon>
        <taxon>Blattodea</taxon>
        <taxon>Blattoidea</taxon>
        <taxon>Termitoidae</taxon>
        <taxon>Kalotermitidae</taxon>
        <taxon>Cryptotermitinae</taxon>
        <taxon>Cryptotermes</taxon>
    </lineage>
</organism>
<dbReference type="Proteomes" id="UP000235965">
    <property type="component" value="Unassembled WGS sequence"/>
</dbReference>
<evidence type="ECO:0000256" key="4">
    <source>
        <dbReference type="SAM" id="Phobius"/>
    </source>
</evidence>
<evidence type="ECO:0000256" key="3">
    <source>
        <dbReference type="ARBA" id="ARBA00022989"/>
    </source>
</evidence>
<evidence type="ECO:0000313" key="6">
    <source>
        <dbReference type="Proteomes" id="UP000235965"/>
    </source>
</evidence>
<dbReference type="PANTHER" id="PTHR21461:SF40">
    <property type="entry name" value="GLYCOSYLTRANSFERASE FAMILY 92 PROTEIN"/>
    <property type="match status" value="1"/>
</dbReference>